<evidence type="ECO:0000313" key="1">
    <source>
        <dbReference type="EMBL" id="KAJ6957640.1"/>
    </source>
</evidence>
<dbReference type="AlphaFoldDB" id="A0AAD6PQS0"/>
<reference evidence="1 2" key="1">
    <citation type="journal article" date="2023" name="Mol. Ecol. Resour.">
        <title>Chromosome-level genome assembly of a triploid poplar Populus alba 'Berolinensis'.</title>
        <authorList>
            <person name="Chen S."/>
            <person name="Yu Y."/>
            <person name="Wang X."/>
            <person name="Wang S."/>
            <person name="Zhang T."/>
            <person name="Zhou Y."/>
            <person name="He R."/>
            <person name="Meng N."/>
            <person name="Wang Y."/>
            <person name="Liu W."/>
            <person name="Liu Z."/>
            <person name="Liu J."/>
            <person name="Guo Q."/>
            <person name="Huang H."/>
            <person name="Sederoff R.R."/>
            <person name="Wang G."/>
            <person name="Qu G."/>
            <person name="Chen S."/>
        </authorList>
    </citation>
    <scope>NUCLEOTIDE SEQUENCE [LARGE SCALE GENOMIC DNA]</scope>
    <source>
        <strain evidence="1">SC-2020</strain>
    </source>
</reference>
<protein>
    <submittedName>
        <fullName evidence="1">Uncharacterized protein</fullName>
    </submittedName>
</protein>
<evidence type="ECO:0000313" key="2">
    <source>
        <dbReference type="Proteomes" id="UP001164929"/>
    </source>
</evidence>
<organism evidence="1 2">
    <name type="scientific">Populus alba x Populus x berolinensis</name>
    <dbReference type="NCBI Taxonomy" id="444605"/>
    <lineage>
        <taxon>Eukaryota</taxon>
        <taxon>Viridiplantae</taxon>
        <taxon>Streptophyta</taxon>
        <taxon>Embryophyta</taxon>
        <taxon>Tracheophyta</taxon>
        <taxon>Spermatophyta</taxon>
        <taxon>Magnoliopsida</taxon>
        <taxon>eudicotyledons</taxon>
        <taxon>Gunneridae</taxon>
        <taxon>Pentapetalae</taxon>
        <taxon>rosids</taxon>
        <taxon>fabids</taxon>
        <taxon>Malpighiales</taxon>
        <taxon>Salicaceae</taxon>
        <taxon>Saliceae</taxon>
        <taxon>Populus</taxon>
    </lineage>
</organism>
<comment type="caution">
    <text evidence="1">The sequence shown here is derived from an EMBL/GenBank/DDBJ whole genome shotgun (WGS) entry which is preliminary data.</text>
</comment>
<accession>A0AAD6PQS0</accession>
<proteinExistence type="predicted"/>
<dbReference type="EMBL" id="JAQIZT010000018">
    <property type="protein sequence ID" value="KAJ6957640.1"/>
    <property type="molecule type" value="Genomic_DNA"/>
</dbReference>
<name>A0AAD6PQS0_9ROSI</name>
<keyword evidence="2" id="KW-1185">Reference proteome</keyword>
<gene>
    <name evidence="1" type="ORF">NC653_039569</name>
</gene>
<sequence length="64" mass="7430">MGRVAHPCHLHWSGMAEENGDANIEKAKDKAWREEKNLALELKFYSPKKSQEYSFARLIEVEVI</sequence>
<dbReference type="Proteomes" id="UP001164929">
    <property type="component" value="Chromosome 18"/>
</dbReference>